<keyword evidence="1" id="KW-0732">Signal</keyword>
<feature type="signal peptide" evidence="1">
    <location>
        <begin position="1"/>
        <end position="27"/>
    </location>
</feature>
<organism evidence="2">
    <name type="scientific">Woronichinia naegeliana WA131</name>
    <dbReference type="NCBI Taxonomy" id="2824559"/>
    <lineage>
        <taxon>Bacteria</taxon>
        <taxon>Bacillati</taxon>
        <taxon>Cyanobacteriota</taxon>
        <taxon>Cyanophyceae</taxon>
        <taxon>Synechococcales</taxon>
        <taxon>Coelosphaeriaceae</taxon>
        <taxon>Woronichinia</taxon>
    </lineage>
</organism>
<proteinExistence type="predicted"/>
<evidence type="ECO:0000313" key="2">
    <source>
        <dbReference type="EMBL" id="UXE63777.1"/>
    </source>
</evidence>
<feature type="chain" id="PRO_5037294745" evidence="1">
    <location>
        <begin position="28"/>
        <end position="216"/>
    </location>
</feature>
<accession>A0A977PYI2</accession>
<name>A0A977PYI2_9CYAN</name>
<reference evidence="2" key="1">
    <citation type="submission" date="2021-04" db="EMBL/GenBank/DDBJ databases">
        <title>Genome sequence of Woronichinia naegeliana from Washington state freshwater lake bloom.</title>
        <authorList>
            <person name="Dreher T.W."/>
        </authorList>
    </citation>
    <scope>NUCLEOTIDE SEQUENCE</scope>
    <source>
        <strain evidence="2">WA131</strain>
    </source>
</reference>
<gene>
    <name evidence="2" type="ORF">KA717_15120</name>
</gene>
<dbReference type="AlphaFoldDB" id="A0A977PYI2"/>
<protein>
    <submittedName>
        <fullName evidence="2">Uncharacterized protein</fullName>
    </submittedName>
</protein>
<sequence length="216" mass="22718">MYKIIHRQLTALSAIAFVLASNANVLAAPVNSWNLSRDLTSIPGYPTAPTYSGNTVGAWTFLYGSVTLPSSLSTFTSVTSPGYGYWSTSGIPSLGVYIPTTTFPSGVANATKGLIHVHPGPTQPVIVKWAGNTTGTVRVLARFSDIDPGGGDGVKWVVYKNTTVLGTGIIANGNHGAIFDTAISVLPTDVLYFVVEPNANYFYDSTALDVLITATP</sequence>
<dbReference type="EMBL" id="CP073041">
    <property type="protein sequence ID" value="UXE63777.1"/>
    <property type="molecule type" value="Genomic_DNA"/>
</dbReference>
<dbReference type="Proteomes" id="UP001065613">
    <property type="component" value="Chromosome"/>
</dbReference>
<evidence type="ECO:0000256" key="1">
    <source>
        <dbReference type="SAM" id="SignalP"/>
    </source>
</evidence>
<dbReference type="KEGG" id="wna:KA717_15120"/>